<evidence type="ECO:0000313" key="2">
    <source>
        <dbReference type="Proteomes" id="UP000016932"/>
    </source>
</evidence>
<dbReference type="EMBL" id="KB446557">
    <property type="protein sequence ID" value="EME83920.1"/>
    <property type="molecule type" value="Genomic_DNA"/>
</dbReference>
<gene>
    <name evidence="1" type="ORF">MYCFIDRAFT_195118</name>
</gene>
<dbReference type="KEGG" id="pfj:MYCFIDRAFT_195118"/>
<organism evidence="1 2">
    <name type="scientific">Pseudocercospora fijiensis (strain CIRAD86)</name>
    <name type="common">Black leaf streak disease fungus</name>
    <name type="synonym">Mycosphaerella fijiensis</name>
    <dbReference type="NCBI Taxonomy" id="383855"/>
    <lineage>
        <taxon>Eukaryota</taxon>
        <taxon>Fungi</taxon>
        <taxon>Dikarya</taxon>
        <taxon>Ascomycota</taxon>
        <taxon>Pezizomycotina</taxon>
        <taxon>Dothideomycetes</taxon>
        <taxon>Dothideomycetidae</taxon>
        <taxon>Mycosphaerellales</taxon>
        <taxon>Mycosphaerellaceae</taxon>
        <taxon>Pseudocercospora</taxon>
    </lineage>
</organism>
<evidence type="ECO:0000313" key="1">
    <source>
        <dbReference type="EMBL" id="EME83920.1"/>
    </source>
</evidence>
<dbReference type="HOGENOM" id="CLU_1661554_0_0_1"/>
<dbReference type="Proteomes" id="UP000016932">
    <property type="component" value="Unassembled WGS sequence"/>
</dbReference>
<dbReference type="RefSeq" id="XP_007924544.1">
    <property type="nucleotide sequence ID" value="XM_007926353.1"/>
</dbReference>
<name>M2Z269_PSEFD</name>
<dbReference type="OrthoDB" id="3637282at2759"/>
<sequence>MQSASKDSFWKFIERFEGGNAGLYRRQAREAGYDLAQSAKGDQVRKCLARMQRGLLCYETCSTPELEKFLEARNIHQHPEKLSRGGMIKRLMSADDDRDFPRFMDLPPELRNSVYEFVMDEYAKTLITPAQPPFALVSRQVRDEALSTFYACCSFQIDL</sequence>
<proteinExistence type="predicted"/>
<dbReference type="eggNOG" id="ENOG502RP14">
    <property type="taxonomic scope" value="Eukaryota"/>
</dbReference>
<protein>
    <submittedName>
        <fullName evidence="1">Uncharacterized protein</fullName>
    </submittedName>
</protein>
<accession>M2Z269</accession>
<reference evidence="1 2" key="1">
    <citation type="journal article" date="2012" name="PLoS Pathog.">
        <title>Diverse lifestyles and strategies of plant pathogenesis encoded in the genomes of eighteen Dothideomycetes fungi.</title>
        <authorList>
            <person name="Ohm R.A."/>
            <person name="Feau N."/>
            <person name="Henrissat B."/>
            <person name="Schoch C.L."/>
            <person name="Horwitz B.A."/>
            <person name="Barry K.W."/>
            <person name="Condon B.J."/>
            <person name="Copeland A.C."/>
            <person name="Dhillon B."/>
            <person name="Glaser F."/>
            <person name="Hesse C.N."/>
            <person name="Kosti I."/>
            <person name="LaButti K."/>
            <person name="Lindquist E.A."/>
            <person name="Lucas S."/>
            <person name="Salamov A.A."/>
            <person name="Bradshaw R.E."/>
            <person name="Ciuffetti L."/>
            <person name="Hamelin R.C."/>
            <person name="Kema G.H.J."/>
            <person name="Lawrence C."/>
            <person name="Scott J.A."/>
            <person name="Spatafora J.W."/>
            <person name="Turgeon B.G."/>
            <person name="de Wit P.J.G.M."/>
            <person name="Zhong S."/>
            <person name="Goodwin S.B."/>
            <person name="Grigoriev I.V."/>
        </authorList>
    </citation>
    <scope>NUCLEOTIDE SEQUENCE [LARGE SCALE GENOMIC DNA]</scope>
    <source>
        <strain evidence="1 2">CIRAD86</strain>
    </source>
</reference>
<dbReference type="VEuPathDB" id="FungiDB:MYCFIDRAFT_195118"/>
<keyword evidence="2" id="KW-1185">Reference proteome</keyword>
<dbReference type="AlphaFoldDB" id="M2Z269"/>
<dbReference type="GeneID" id="19335431"/>